<keyword evidence="2" id="KW-1185">Reference proteome</keyword>
<keyword evidence="1" id="KW-0614">Plasmid</keyword>
<gene>
    <name evidence="1" type="ORF">Lokhon_00140</name>
</gene>
<reference evidence="1 2" key="1">
    <citation type="submission" date="2013-03" db="EMBL/GenBank/DDBJ databases">
        <authorList>
            <person name="Fiebig A."/>
            <person name="Goeker M."/>
            <person name="Klenk H.-P.P."/>
        </authorList>
    </citation>
    <scope>NUCLEOTIDE SEQUENCE [LARGE SCALE GENOMIC DNA]</scope>
    <source>
        <strain evidence="1 2">DSM 17492</strain>
        <plasmid evidence="1 2">pLokhon02</plasmid>
    </source>
</reference>
<dbReference type="EMBL" id="APGJ01000010">
    <property type="protein sequence ID" value="EYD70386.1"/>
    <property type="molecule type" value="Genomic_DNA"/>
</dbReference>
<dbReference type="AlphaFoldDB" id="A0A017H7N2"/>
<organism evidence="1 2">
    <name type="scientific">Limimaricola hongkongensis DSM 17492</name>
    <dbReference type="NCBI Taxonomy" id="1122180"/>
    <lineage>
        <taxon>Bacteria</taxon>
        <taxon>Pseudomonadati</taxon>
        <taxon>Pseudomonadota</taxon>
        <taxon>Alphaproteobacteria</taxon>
        <taxon>Rhodobacterales</taxon>
        <taxon>Paracoccaceae</taxon>
        <taxon>Limimaricola</taxon>
    </lineage>
</organism>
<sequence>MTDRPADTDPAAEAAPKALAAPQMQHVLTAQTRILDETGSFAAAWFRRRHVMAEALGGLAAEIAGAGGDPARITDAVARWQEGARDRLTADMRDWLALCTSCTGHLVREVNEAEGEILETTVDFTRRAGRTKHATPV</sequence>
<evidence type="ECO:0000313" key="1">
    <source>
        <dbReference type="EMBL" id="EYD70386.1"/>
    </source>
</evidence>
<protein>
    <recommendedName>
        <fullName evidence="3">Phasin domain-containing protein</fullName>
    </recommendedName>
</protein>
<evidence type="ECO:0000313" key="2">
    <source>
        <dbReference type="Proteomes" id="UP000025047"/>
    </source>
</evidence>
<dbReference type="HOGENOM" id="CLU_1862751_0_0_5"/>
<proteinExistence type="predicted"/>
<dbReference type="RefSeq" id="WP_060490106.1">
    <property type="nucleotide sequence ID" value="NZ_CM002676.1"/>
</dbReference>
<dbReference type="PATRIC" id="fig|1122180.6.peg.144"/>
<dbReference type="OrthoDB" id="8138512at2"/>
<dbReference type="Proteomes" id="UP000025047">
    <property type="component" value="Plasmid pLokhon02"/>
</dbReference>
<geneLocation type="plasmid" evidence="1 2">
    <name>pLokhon02</name>
</geneLocation>
<dbReference type="eggNOG" id="ENOG5032IYZ">
    <property type="taxonomic scope" value="Bacteria"/>
</dbReference>
<comment type="caution">
    <text evidence="1">The sequence shown here is derived from an EMBL/GenBank/DDBJ whole genome shotgun (WGS) entry which is preliminary data.</text>
</comment>
<name>A0A017H7N2_9RHOB</name>
<accession>A0A017H7N2</accession>
<evidence type="ECO:0008006" key="3">
    <source>
        <dbReference type="Google" id="ProtNLM"/>
    </source>
</evidence>